<dbReference type="InterPro" id="IPR018060">
    <property type="entry name" value="HTH_AraC"/>
</dbReference>
<dbReference type="SUPFAM" id="SSF51215">
    <property type="entry name" value="Regulatory protein AraC"/>
    <property type="match status" value="1"/>
</dbReference>
<proteinExistence type="predicted"/>
<dbReference type="PROSITE" id="PS01124">
    <property type="entry name" value="HTH_ARAC_FAMILY_2"/>
    <property type="match status" value="1"/>
</dbReference>
<protein>
    <submittedName>
        <fullName evidence="5">Helix-turn-helix domain-containing protein</fullName>
    </submittedName>
</protein>
<evidence type="ECO:0000313" key="5">
    <source>
        <dbReference type="EMBL" id="NOU69365.1"/>
    </source>
</evidence>
<evidence type="ECO:0000259" key="4">
    <source>
        <dbReference type="PROSITE" id="PS01124"/>
    </source>
</evidence>
<dbReference type="InterPro" id="IPR003313">
    <property type="entry name" value="AraC-bd"/>
</dbReference>
<dbReference type="InterPro" id="IPR037923">
    <property type="entry name" value="HTH-like"/>
</dbReference>
<keyword evidence="3" id="KW-0804">Transcription</keyword>
<keyword evidence="1" id="KW-0805">Transcription regulation</keyword>
<evidence type="ECO:0000256" key="2">
    <source>
        <dbReference type="ARBA" id="ARBA00023125"/>
    </source>
</evidence>
<dbReference type="PANTHER" id="PTHR43280:SF2">
    <property type="entry name" value="HTH-TYPE TRANSCRIPTIONAL REGULATOR EXSA"/>
    <property type="match status" value="1"/>
</dbReference>
<dbReference type="SMART" id="SM00342">
    <property type="entry name" value="HTH_ARAC"/>
    <property type="match status" value="1"/>
</dbReference>
<dbReference type="PROSITE" id="PS00041">
    <property type="entry name" value="HTH_ARAC_FAMILY_1"/>
    <property type="match status" value="1"/>
</dbReference>
<dbReference type="EMBL" id="WHNY01000091">
    <property type="protein sequence ID" value="NOU69365.1"/>
    <property type="molecule type" value="Genomic_DNA"/>
</dbReference>
<dbReference type="Pfam" id="PF12833">
    <property type="entry name" value="HTH_18"/>
    <property type="match status" value="1"/>
</dbReference>
<dbReference type="PANTHER" id="PTHR43280">
    <property type="entry name" value="ARAC-FAMILY TRANSCRIPTIONAL REGULATOR"/>
    <property type="match status" value="1"/>
</dbReference>
<dbReference type="PRINTS" id="PR00032">
    <property type="entry name" value="HTHARAC"/>
</dbReference>
<dbReference type="Pfam" id="PF02311">
    <property type="entry name" value="AraC_binding"/>
    <property type="match status" value="1"/>
</dbReference>
<organism evidence="5 6">
    <name type="scientific">Paenibacillus plantarum</name>
    <dbReference type="NCBI Taxonomy" id="2654975"/>
    <lineage>
        <taxon>Bacteria</taxon>
        <taxon>Bacillati</taxon>
        <taxon>Bacillota</taxon>
        <taxon>Bacilli</taxon>
        <taxon>Bacillales</taxon>
        <taxon>Paenibacillaceae</taxon>
        <taxon>Paenibacillus</taxon>
    </lineage>
</organism>
<evidence type="ECO:0000256" key="3">
    <source>
        <dbReference type="ARBA" id="ARBA00023163"/>
    </source>
</evidence>
<dbReference type="Gene3D" id="1.10.10.60">
    <property type="entry name" value="Homeodomain-like"/>
    <property type="match status" value="1"/>
</dbReference>
<dbReference type="SUPFAM" id="SSF46689">
    <property type="entry name" value="Homeodomain-like"/>
    <property type="match status" value="2"/>
</dbReference>
<dbReference type="InterPro" id="IPR018062">
    <property type="entry name" value="HTH_AraC-typ_CS"/>
</dbReference>
<evidence type="ECO:0000313" key="6">
    <source>
        <dbReference type="Proteomes" id="UP000653578"/>
    </source>
</evidence>
<keyword evidence="2" id="KW-0238">DNA-binding</keyword>
<gene>
    <name evidence="5" type="ORF">GC096_35700</name>
</gene>
<dbReference type="Proteomes" id="UP000653578">
    <property type="component" value="Unassembled WGS sequence"/>
</dbReference>
<comment type="caution">
    <text evidence="5">The sequence shown here is derived from an EMBL/GenBank/DDBJ whole genome shotgun (WGS) entry which is preliminary data.</text>
</comment>
<name>A0ABX1XNC4_9BACL</name>
<sequence>MEVTTMTFINIPYELEKNDVPTPVLHSIWKVHADNSYEVFQREGFQFPGLFITYDGNGSIRIANQTYELEKNTFFFVESGIPSMYKCVNNDWKFYFIDFSQLNMTRNLKLPIREVISTGKMAEAIQLCERMIDSLIVQPLGHAYASNILLQEIMLLFTREHSVVGLSYHTELNKILIYIHRNLDKQIRIEDLLQLSGWSRTTFFTRFRTLTGLSPTDYLLKLKLASARVALETTSLSLKEIAAKLQFYDEFHFSKLFKKAFGQSPSTYRKLRTMRTENS</sequence>
<dbReference type="InterPro" id="IPR020449">
    <property type="entry name" value="Tscrpt_reg_AraC-type_HTH"/>
</dbReference>
<accession>A0ABX1XNC4</accession>
<keyword evidence="6" id="KW-1185">Reference proteome</keyword>
<feature type="domain" description="HTH araC/xylS-type" evidence="4">
    <location>
        <begin position="173"/>
        <end position="271"/>
    </location>
</feature>
<reference evidence="5 6" key="1">
    <citation type="submission" date="2019-10" db="EMBL/GenBank/DDBJ databases">
        <title>Description of Paenibacillus humi sp. nov.</title>
        <authorList>
            <person name="Carlier A."/>
            <person name="Qi S."/>
        </authorList>
    </citation>
    <scope>NUCLEOTIDE SEQUENCE [LARGE SCALE GENOMIC DNA]</scope>
    <source>
        <strain evidence="5 6">LMG 31461</strain>
    </source>
</reference>
<dbReference type="InterPro" id="IPR009057">
    <property type="entry name" value="Homeodomain-like_sf"/>
</dbReference>
<evidence type="ECO:0000256" key="1">
    <source>
        <dbReference type="ARBA" id="ARBA00023015"/>
    </source>
</evidence>